<evidence type="ECO:0000313" key="1">
    <source>
        <dbReference type="EMBL" id="TFK79456.1"/>
    </source>
</evidence>
<organism evidence="1 2">
    <name type="scientific">Polyporus arcularius HHB13444</name>
    <dbReference type="NCBI Taxonomy" id="1314778"/>
    <lineage>
        <taxon>Eukaryota</taxon>
        <taxon>Fungi</taxon>
        <taxon>Dikarya</taxon>
        <taxon>Basidiomycota</taxon>
        <taxon>Agaricomycotina</taxon>
        <taxon>Agaricomycetes</taxon>
        <taxon>Polyporales</taxon>
        <taxon>Polyporaceae</taxon>
        <taxon>Polyporus</taxon>
    </lineage>
</organism>
<evidence type="ECO:0000313" key="2">
    <source>
        <dbReference type="Proteomes" id="UP000308197"/>
    </source>
</evidence>
<feature type="non-terminal residue" evidence="1">
    <location>
        <position position="1"/>
    </location>
</feature>
<keyword evidence="2" id="KW-1185">Reference proteome</keyword>
<name>A0A5C3NPI9_9APHY</name>
<dbReference type="Proteomes" id="UP000308197">
    <property type="component" value="Unassembled WGS sequence"/>
</dbReference>
<gene>
    <name evidence="1" type="ORF">K466DRAFT_505520</name>
</gene>
<proteinExistence type="predicted"/>
<dbReference type="AlphaFoldDB" id="A0A5C3NPI9"/>
<dbReference type="STRING" id="1314778.A0A5C3NPI9"/>
<protein>
    <submittedName>
        <fullName evidence="1">Uncharacterized protein</fullName>
    </submittedName>
</protein>
<sequence>QSFPSSMCQFSYVVDAHKDKELFKTQTAFDQFIQREPKFNPENLPRRKWQDGSGDQQQPYFVLTAPVFTKRTQYMWNRAQSQPYEVHQWLKGVSTQSAFFANPDCPKLLELRGTKFVPLSECIPPYLQSGDLFWISLRVEWVVGKSWKMVFTPIEFVRVALVSPVLVGGAVGAPSSSEPGQGDAQGLSVGRDLENGTQIVLVREEV</sequence>
<dbReference type="EMBL" id="ML212027">
    <property type="protein sequence ID" value="TFK79456.1"/>
    <property type="molecule type" value="Genomic_DNA"/>
</dbReference>
<accession>A0A5C3NPI9</accession>
<dbReference type="InParanoid" id="A0A5C3NPI9"/>
<reference evidence="1 2" key="1">
    <citation type="journal article" date="2019" name="Nat. Ecol. Evol.">
        <title>Megaphylogeny resolves global patterns of mushroom evolution.</title>
        <authorList>
            <person name="Varga T."/>
            <person name="Krizsan K."/>
            <person name="Foldi C."/>
            <person name="Dima B."/>
            <person name="Sanchez-Garcia M."/>
            <person name="Sanchez-Ramirez S."/>
            <person name="Szollosi G.J."/>
            <person name="Szarkandi J.G."/>
            <person name="Papp V."/>
            <person name="Albert L."/>
            <person name="Andreopoulos W."/>
            <person name="Angelini C."/>
            <person name="Antonin V."/>
            <person name="Barry K.W."/>
            <person name="Bougher N.L."/>
            <person name="Buchanan P."/>
            <person name="Buyck B."/>
            <person name="Bense V."/>
            <person name="Catcheside P."/>
            <person name="Chovatia M."/>
            <person name="Cooper J."/>
            <person name="Damon W."/>
            <person name="Desjardin D."/>
            <person name="Finy P."/>
            <person name="Geml J."/>
            <person name="Haridas S."/>
            <person name="Hughes K."/>
            <person name="Justo A."/>
            <person name="Karasinski D."/>
            <person name="Kautmanova I."/>
            <person name="Kiss B."/>
            <person name="Kocsube S."/>
            <person name="Kotiranta H."/>
            <person name="LaButti K.M."/>
            <person name="Lechner B.E."/>
            <person name="Liimatainen K."/>
            <person name="Lipzen A."/>
            <person name="Lukacs Z."/>
            <person name="Mihaltcheva S."/>
            <person name="Morgado L.N."/>
            <person name="Niskanen T."/>
            <person name="Noordeloos M.E."/>
            <person name="Ohm R.A."/>
            <person name="Ortiz-Santana B."/>
            <person name="Ovrebo C."/>
            <person name="Racz N."/>
            <person name="Riley R."/>
            <person name="Savchenko A."/>
            <person name="Shiryaev A."/>
            <person name="Soop K."/>
            <person name="Spirin V."/>
            <person name="Szebenyi C."/>
            <person name="Tomsovsky M."/>
            <person name="Tulloss R.E."/>
            <person name="Uehling J."/>
            <person name="Grigoriev I.V."/>
            <person name="Vagvolgyi C."/>
            <person name="Papp T."/>
            <person name="Martin F.M."/>
            <person name="Miettinen O."/>
            <person name="Hibbett D.S."/>
            <person name="Nagy L.G."/>
        </authorList>
    </citation>
    <scope>NUCLEOTIDE SEQUENCE [LARGE SCALE GENOMIC DNA]</scope>
    <source>
        <strain evidence="1 2">HHB13444</strain>
    </source>
</reference>